<evidence type="ECO:0000313" key="2">
    <source>
        <dbReference type="EMBL" id="RZC73054.1"/>
    </source>
</evidence>
<sequence>MDDDDQDDQVEDVTEGDEVDVENNNEDDASDGVVVEGVEKRGMYVEKNQVATVNLNKDLKMVILRMGLLEEIGNDSGVTLHLVEFLRLSAMRSDCCVESRVMASDLKEFNCYNMDKRWMQGKSRLHCQTRMVADLV</sequence>
<feature type="compositionally biased region" description="Acidic residues" evidence="1">
    <location>
        <begin position="1"/>
        <end position="30"/>
    </location>
</feature>
<keyword evidence="3" id="KW-1185">Reference proteome</keyword>
<gene>
    <name evidence="2" type="ORF">C5167_048535</name>
</gene>
<evidence type="ECO:0000256" key="1">
    <source>
        <dbReference type="SAM" id="MobiDB-lite"/>
    </source>
</evidence>
<name>A0A4Y7KI84_PAPSO</name>
<reference evidence="2 3" key="1">
    <citation type="journal article" date="2018" name="Science">
        <title>The opium poppy genome and morphinan production.</title>
        <authorList>
            <person name="Guo L."/>
            <person name="Winzer T."/>
            <person name="Yang X."/>
            <person name="Li Y."/>
            <person name="Ning Z."/>
            <person name="He Z."/>
            <person name="Teodor R."/>
            <person name="Lu Y."/>
            <person name="Bowser T.A."/>
            <person name="Graham I.A."/>
            <person name="Ye K."/>
        </authorList>
    </citation>
    <scope>NUCLEOTIDE SEQUENCE [LARGE SCALE GENOMIC DNA]</scope>
    <source>
        <strain evidence="3">cv. HN1</strain>
        <tissue evidence="2">Leaves</tissue>
    </source>
</reference>
<proteinExistence type="predicted"/>
<protein>
    <submittedName>
        <fullName evidence="2">Uncharacterized protein</fullName>
    </submittedName>
</protein>
<dbReference type="EMBL" id="CM010722">
    <property type="protein sequence ID" value="RZC73054.1"/>
    <property type="molecule type" value="Genomic_DNA"/>
</dbReference>
<evidence type="ECO:0000313" key="3">
    <source>
        <dbReference type="Proteomes" id="UP000316621"/>
    </source>
</evidence>
<dbReference type="Proteomes" id="UP000316621">
    <property type="component" value="Chromosome 8"/>
</dbReference>
<dbReference type="AlphaFoldDB" id="A0A4Y7KI84"/>
<feature type="region of interest" description="Disordered" evidence="1">
    <location>
        <begin position="1"/>
        <end position="31"/>
    </location>
</feature>
<accession>A0A4Y7KI84</accession>
<dbReference type="Gramene" id="RZC73054">
    <property type="protein sequence ID" value="RZC73054"/>
    <property type="gene ID" value="C5167_048535"/>
</dbReference>
<organism evidence="2 3">
    <name type="scientific">Papaver somniferum</name>
    <name type="common">Opium poppy</name>
    <dbReference type="NCBI Taxonomy" id="3469"/>
    <lineage>
        <taxon>Eukaryota</taxon>
        <taxon>Viridiplantae</taxon>
        <taxon>Streptophyta</taxon>
        <taxon>Embryophyta</taxon>
        <taxon>Tracheophyta</taxon>
        <taxon>Spermatophyta</taxon>
        <taxon>Magnoliopsida</taxon>
        <taxon>Ranunculales</taxon>
        <taxon>Papaveraceae</taxon>
        <taxon>Papaveroideae</taxon>
        <taxon>Papaver</taxon>
    </lineage>
</organism>